<dbReference type="InterPro" id="IPR000408">
    <property type="entry name" value="Reg_chr_condens"/>
</dbReference>
<name>A0A2R5F332_9BACL</name>
<keyword evidence="2" id="KW-1185">Reference proteome</keyword>
<gene>
    <name evidence="1" type="ORF">PAT3040_04996</name>
</gene>
<sequence length="43" mass="4493">MKQLVAGNSHTLALMEDGTVKVWGSNSYGQLGLGNTTSINMPA</sequence>
<organism evidence="1 2">
    <name type="scientific">Paenibacillus agaridevorans</name>
    <dbReference type="NCBI Taxonomy" id="171404"/>
    <lineage>
        <taxon>Bacteria</taxon>
        <taxon>Bacillati</taxon>
        <taxon>Bacillota</taxon>
        <taxon>Bacilli</taxon>
        <taxon>Bacillales</taxon>
        <taxon>Paenibacillaceae</taxon>
        <taxon>Paenibacillus</taxon>
    </lineage>
</organism>
<evidence type="ECO:0000313" key="2">
    <source>
        <dbReference type="Proteomes" id="UP000245202"/>
    </source>
</evidence>
<dbReference type="Gene3D" id="2.130.10.30">
    <property type="entry name" value="Regulator of chromosome condensation 1/beta-lactamase-inhibitor protein II"/>
    <property type="match status" value="1"/>
</dbReference>
<protein>
    <submittedName>
        <fullName evidence="1">Putative YD repeat protein</fullName>
    </submittedName>
</protein>
<reference evidence="1 2" key="1">
    <citation type="submission" date="2017-08" db="EMBL/GenBank/DDBJ databases">
        <title>Substantial Increase in Enzyme Production by Combined Drug-Resistance Mutations in Paenibacillus agaridevorans.</title>
        <authorList>
            <person name="Tanaka Y."/>
            <person name="Funane K."/>
            <person name="Hosaka T."/>
            <person name="Shiwa Y."/>
            <person name="Fujita N."/>
            <person name="Miyazaki T."/>
            <person name="Yoshikawa H."/>
            <person name="Murakami K."/>
            <person name="Kasahara K."/>
            <person name="Inaoka T."/>
            <person name="Hiraga Y."/>
            <person name="Ochi K."/>
        </authorList>
    </citation>
    <scope>NUCLEOTIDE SEQUENCE [LARGE SCALE GENOMIC DNA]</scope>
    <source>
        <strain evidence="1 2">T-3040</strain>
    </source>
</reference>
<evidence type="ECO:0000313" key="1">
    <source>
        <dbReference type="EMBL" id="GBG10274.1"/>
    </source>
</evidence>
<dbReference type="AlphaFoldDB" id="A0A2R5F332"/>
<dbReference type="PROSITE" id="PS50012">
    <property type="entry name" value="RCC1_3"/>
    <property type="match status" value="1"/>
</dbReference>
<proteinExistence type="predicted"/>
<comment type="caution">
    <text evidence="1">The sequence shown here is derived from an EMBL/GenBank/DDBJ whole genome shotgun (WGS) entry which is preliminary data.</text>
</comment>
<dbReference type="Pfam" id="PF13540">
    <property type="entry name" value="RCC1_2"/>
    <property type="match status" value="1"/>
</dbReference>
<accession>A0A2R5F332</accession>
<dbReference type="SUPFAM" id="SSF50985">
    <property type="entry name" value="RCC1/BLIP-II"/>
    <property type="match status" value="1"/>
</dbReference>
<dbReference type="Proteomes" id="UP000245202">
    <property type="component" value="Unassembled WGS sequence"/>
</dbReference>
<dbReference type="InterPro" id="IPR009091">
    <property type="entry name" value="RCC1/BLIP-II"/>
</dbReference>
<dbReference type="EMBL" id="BDQX01000302">
    <property type="protein sequence ID" value="GBG10274.1"/>
    <property type="molecule type" value="Genomic_DNA"/>
</dbReference>
<feature type="non-terminal residue" evidence="1">
    <location>
        <position position="43"/>
    </location>
</feature>